<keyword evidence="2" id="KW-1185">Reference proteome</keyword>
<accession>A0A964WTU1</accession>
<evidence type="ECO:0000313" key="1">
    <source>
        <dbReference type="EMBL" id="MYZ48351.1"/>
    </source>
</evidence>
<organism evidence="1 2">
    <name type="scientific">Propylenella binzhouense</name>
    <dbReference type="NCBI Taxonomy" id="2555902"/>
    <lineage>
        <taxon>Bacteria</taxon>
        <taxon>Pseudomonadati</taxon>
        <taxon>Pseudomonadota</taxon>
        <taxon>Alphaproteobacteria</taxon>
        <taxon>Hyphomicrobiales</taxon>
        <taxon>Propylenellaceae</taxon>
        <taxon>Propylenella</taxon>
    </lineage>
</organism>
<dbReference type="EMBL" id="SPKJ01000035">
    <property type="protein sequence ID" value="MYZ48351.1"/>
    <property type="molecule type" value="Genomic_DNA"/>
</dbReference>
<gene>
    <name evidence="1" type="ORF">E4O86_11595</name>
</gene>
<evidence type="ECO:0000313" key="2">
    <source>
        <dbReference type="Proteomes" id="UP000773614"/>
    </source>
</evidence>
<dbReference type="AlphaFoldDB" id="A0A964WTU1"/>
<name>A0A964WTU1_9HYPH</name>
<dbReference type="RefSeq" id="WP_161140701.1">
    <property type="nucleotide sequence ID" value="NZ_SPKJ01000035.1"/>
</dbReference>
<protein>
    <submittedName>
        <fullName evidence="1">Uncharacterized protein</fullName>
    </submittedName>
</protein>
<reference evidence="1" key="1">
    <citation type="submission" date="2019-03" db="EMBL/GenBank/DDBJ databases">
        <title>Afifella sp. nov., isolated from activated sludge.</title>
        <authorList>
            <person name="Li Q."/>
            <person name="Liu Y."/>
        </authorList>
    </citation>
    <scope>NUCLEOTIDE SEQUENCE</scope>
    <source>
        <strain evidence="1">L72</strain>
    </source>
</reference>
<comment type="caution">
    <text evidence="1">The sequence shown here is derived from an EMBL/GenBank/DDBJ whole genome shotgun (WGS) entry which is preliminary data.</text>
</comment>
<proteinExistence type="predicted"/>
<sequence>MQHDQTLINIFADMVNEVAYHIDVFYENDDIGILAAEDSTFINFRRATKLMRERGMPLSSMILHVERRISEAYEEAFSGSALPALDDD</sequence>
<dbReference type="Proteomes" id="UP000773614">
    <property type="component" value="Unassembled WGS sequence"/>
</dbReference>